<gene>
    <name evidence="1" type="ORF">X907_2242</name>
</gene>
<sequence>MFFQGEFSMADAATGAPQIQGTLPLYKKPEPLNAQLHKGKGLKYGDRPFDFLNETHFVPVTVGEFASAGGDYPIIFLGESKISVAVMGLQAGENLFVDSKTSEYAPFHYVPAFVRRYPFVGAVHTEEKDRFTVCVDTQSHLFSDKPDFEFFDADGKPTEFTQRAIEFVRRYESDVAVTQLFVDRMKELDMFEEQTTRFQPRDQAGNPVGEPQVVATYWGLSLKKLSELPSKTLEELRDNSYLGAIYAHVLSQARWEQIMARAAFRAGEVTSSSMSRPTMAPPPPEA</sequence>
<accession>A0A3T0EBY1</accession>
<dbReference type="AlphaFoldDB" id="A0A3T0EBY1"/>
<organism evidence="1 2">
    <name type="scientific">Glycocaulis alkaliphilus</name>
    <dbReference type="NCBI Taxonomy" id="1434191"/>
    <lineage>
        <taxon>Bacteria</taxon>
        <taxon>Pseudomonadati</taxon>
        <taxon>Pseudomonadota</taxon>
        <taxon>Alphaproteobacteria</taxon>
        <taxon>Maricaulales</taxon>
        <taxon>Maricaulaceae</taxon>
        <taxon>Glycocaulis</taxon>
    </lineage>
</organism>
<dbReference type="InterPro" id="IPR010836">
    <property type="entry name" value="SapC"/>
</dbReference>
<dbReference type="Pfam" id="PF07277">
    <property type="entry name" value="SapC"/>
    <property type="match status" value="1"/>
</dbReference>
<name>A0A3T0EBY1_9PROT</name>
<dbReference type="Proteomes" id="UP000286954">
    <property type="component" value="Chromosome"/>
</dbReference>
<evidence type="ECO:0000313" key="2">
    <source>
        <dbReference type="Proteomes" id="UP000286954"/>
    </source>
</evidence>
<proteinExistence type="predicted"/>
<protein>
    <submittedName>
        <fullName evidence="1">SapC family protein</fullName>
    </submittedName>
</protein>
<keyword evidence="2" id="KW-1185">Reference proteome</keyword>
<reference evidence="1 2" key="1">
    <citation type="submission" date="2016-12" db="EMBL/GenBank/DDBJ databases">
        <title>The genome of dimorphic prosthecate Glycocaulis alkaliphilus 6b-8t, isolated from crude oil dictates its adaptability in petroleum environments.</title>
        <authorList>
            <person name="Wu X.-L."/>
            <person name="Geng S."/>
        </authorList>
    </citation>
    <scope>NUCLEOTIDE SEQUENCE [LARGE SCALE GENOMIC DNA]</scope>
    <source>
        <strain evidence="1 2">6B-8</strain>
    </source>
</reference>
<dbReference type="EMBL" id="CP018911">
    <property type="protein sequence ID" value="AZU04757.1"/>
    <property type="molecule type" value="Genomic_DNA"/>
</dbReference>
<evidence type="ECO:0000313" key="1">
    <source>
        <dbReference type="EMBL" id="AZU04757.1"/>
    </source>
</evidence>
<dbReference type="KEGG" id="gak:X907_2242"/>